<sequence length="425" mass="50096">MYLCQTILSEYLAFYLVVKLIQILKRAFQIFITCINLIWAFPFLLILRILKPLILVKFTTILTSRIGHFTIDSSFYLATLPKSSGFPKIYHWFWFSPGISNFYWSSLVQRSLFVRPWVKYLDYINNKLPGGESHIVPSLSASRDKDGLFQGEIERFSISKYENDSAKSWMRKFGWTDNEPFVCLLVRDSEYLISDPNNRGFAESRENWTYHSYRDSDVETYIEGIEYFLARGYWVIRMGKICAKPVPIRNSKFIDYPFLDDQEDLMDIWLSLNAKLFISTGTGIDVLPNVYKTPVSLYLNALPLINLSSSHHMTWVPKYLIWKSTGKYLTLREHLSNHHLETQFYEDAGIQVVDLTSQDILDATWEQEQRLSGSWIDTEDDRNRQRRFWEILKTFPEFSTYHNWIHPEARVGAHFLRKMGDAFFD</sequence>
<feature type="transmembrane region" description="Helical" evidence="1">
    <location>
        <begin position="30"/>
        <end position="50"/>
    </location>
</feature>
<keyword evidence="1" id="KW-0812">Transmembrane</keyword>
<dbReference type="GO" id="GO:0016740">
    <property type="term" value="F:transferase activity"/>
    <property type="evidence" value="ECO:0007669"/>
    <property type="project" value="UniProtKB-KW"/>
</dbReference>
<proteinExistence type="predicted"/>
<comment type="caution">
    <text evidence="2">The sequence shown here is derived from an EMBL/GenBank/DDBJ whole genome shotgun (WGS) entry which is preliminary data.</text>
</comment>
<name>N1WGD7_9LEPT</name>
<dbReference type="AlphaFoldDB" id="N1WGD7"/>
<organism evidence="2 3">
    <name type="scientific">Leptospira weilii serovar Ranarum str. ICFT</name>
    <dbReference type="NCBI Taxonomy" id="1218598"/>
    <lineage>
        <taxon>Bacteria</taxon>
        <taxon>Pseudomonadati</taxon>
        <taxon>Spirochaetota</taxon>
        <taxon>Spirochaetia</taxon>
        <taxon>Leptospirales</taxon>
        <taxon>Leptospiraceae</taxon>
        <taxon>Leptospira</taxon>
    </lineage>
</organism>
<dbReference type="STRING" id="1218598.LEP1GSC060_1578"/>
<dbReference type="NCBIfam" id="TIGR04372">
    <property type="entry name" value="glycosyl_04372"/>
    <property type="match status" value="1"/>
</dbReference>
<evidence type="ECO:0000313" key="2">
    <source>
        <dbReference type="EMBL" id="EMY76199.1"/>
    </source>
</evidence>
<protein>
    <submittedName>
        <fullName evidence="2">Glycosyltransferase, TIGR04372 family</fullName>
    </submittedName>
</protein>
<dbReference type="InterPro" id="IPR030808">
    <property type="entry name" value="Glycosyl_04372"/>
</dbReference>
<keyword evidence="1" id="KW-1133">Transmembrane helix</keyword>
<keyword evidence="1" id="KW-0472">Membrane</keyword>
<evidence type="ECO:0000256" key="1">
    <source>
        <dbReference type="SAM" id="Phobius"/>
    </source>
</evidence>
<evidence type="ECO:0000313" key="3">
    <source>
        <dbReference type="Proteomes" id="UP000012313"/>
    </source>
</evidence>
<accession>N1WGD7</accession>
<keyword evidence="3" id="KW-1185">Reference proteome</keyword>
<dbReference type="EMBL" id="AOHC02000052">
    <property type="protein sequence ID" value="EMY76199.1"/>
    <property type="molecule type" value="Genomic_DNA"/>
</dbReference>
<reference evidence="2" key="1">
    <citation type="submission" date="2013-03" db="EMBL/GenBank/DDBJ databases">
        <authorList>
            <person name="Harkins D.M."/>
            <person name="Durkin A.S."/>
            <person name="Brinkac L.M."/>
            <person name="Haft D.H."/>
            <person name="Selengut J.D."/>
            <person name="Sanka R."/>
            <person name="DePew J."/>
            <person name="Purushe J."/>
            <person name="Hartskeerl R.A."/>
            <person name="Ahmed A."/>
            <person name="van der Linden H."/>
            <person name="Goris M.G.A."/>
            <person name="Vinetz J.M."/>
            <person name="Sutton G.G."/>
            <person name="Nierman W.C."/>
            <person name="Fouts D.E."/>
        </authorList>
    </citation>
    <scope>NUCLEOTIDE SEQUENCE [LARGE SCALE GENOMIC DNA]</scope>
    <source>
        <strain evidence="2">ICFT</strain>
    </source>
</reference>
<dbReference type="Proteomes" id="UP000012313">
    <property type="component" value="Unassembled WGS sequence"/>
</dbReference>
<gene>
    <name evidence="2" type="ORF">LEP1GSC060_1578</name>
</gene>